<evidence type="ECO:0000313" key="2">
    <source>
        <dbReference type="EMBL" id="KAG5654682.1"/>
    </source>
</evidence>
<feature type="compositionally biased region" description="Polar residues" evidence="1">
    <location>
        <begin position="600"/>
        <end position="610"/>
    </location>
</feature>
<keyword evidence="3" id="KW-1185">Reference proteome</keyword>
<dbReference type="Proteomes" id="UP000717328">
    <property type="component" value="Unassembled WGS sequence"/>
</dbReference>
<evidence type="ECO:0008006" key="4">
    <source>
        <dbReference type="Google" id="ProtNLM"/>
    </source>
</evidence>
<dbReference type="Gene3D" id="3.90.550.10">
    <property type="entry name" value="Spore Coat Polysaccharide Biosynthesis Protein SpsA, Chain A"/>
    <property type="match status" value="1"/>
</dbReference>
<feature type="region of interest" description="Disordered" evidence="1">
    <location>
        <begin position="548"/>
        <end position="567"/>
    </location>
</feature>
<gene>
    <name evidence="2" type="ORF">H0H81_007438</name>
</gene>
<feature type="compositionally biased region" description="Polar residues" evidence="1">
    <location>
        <begin position="361"/>
        <end position="370"/>
    </location>
</feature>
<dbReference type="OrthoDB" id="2014201at2759"/>
<feature type="region of interest" description="Disordered" evidence="1">
    <location>
        <begin position="383"/>
        <end position="492"/>
    </location>
</feature>
<feature type="compositionally biased region" description="Low complexity" evidence="1">
    <location>
        <begin position="826"/>
        <end position="847"/>
    </location>
</feature>
<feature type="compositionally biased region" description="Low complexity" evidence="1">
    <location>
        <begin position="885"/>
        <end position="905"/>
    </location>
</feature>
<feature type="compositionally biased region" description="Polar residues" evidence="1">
    <location>
        <begin position="796"/>
        <end position="807"/>
    </location>
</feature>
<dbReference type="Pfam" id="PF01501">
    <property type="entry name" value="Glyco_transf_8"/>
    <property type="match status" value="1"/>
</dbReference>
<dbReference type="InterPro" id="IPR050587">
    <property type="entry name" value="GNT1/Glycosyltrans_8"/>
</dbReference>
<feature type="region of interest" description="Disordered" evidence="1">
    <location>
        <begin position="273"/>
        <end position="293"/>
    </location>
</feature>
<feature type="compositionally biased region" description="Pro residues" evidence="1">
    <location>
        <begin position="414"/>
        <end position="435"/>
    </location>
</feature>
<dbReference type="PANTHER" id="PTHR11183">
    <property type="entry name" value="GLYCOGENIN SUBFAMILY MEMBER"/>
    <property type="match status" value="1"/>
</dbReference>
<protein>
    <recommendedName>
        <fullName evidence="4">Glycogenin</fullName>
    </recommendedName>
</protein>
<reference evidence="2" key="1">
    <citation type="submission" date="2021-02" db="EMBL/GenBank/DDBJ databases">
        <authorList>
            <person name="Nieuwenhuis M."/>
            <person name="Van De Peppel L.J.J."/>
        </authorList>
    </citation>
    <scope>NUCLEOTIDE SEQUENCE</scope>
    <source>
        <strain evidence="2">D49</strain>
    </source>
</reference>
<name>A0A9P7GX87_9AGAR</name>
<dbReference type="CDD" id="cd02537">
    <property type="entry name" value="GT8_Glycogenin"/>
    <property type="match status" value="1"/>
</dbReference>
<accession>A0A9P7GX87</accession>
<dbReference type="SUPFAM" id="SSF53448">
    <property type="entry name" value="Nucleotide-diphospho-sugar transferases"/>
    <property type="match status" value="1"/>
</dbReference>
<reference evidence="2" key="2">
    <citation type="submission" date="2021-10" db="EMBL/GenBank/DDBJ databases">
        <title>Phylogenomics reveals ancestral predisposition of the termite-cultivated fungus Termitomyces towards a domesticated lifestyle.</title>
        <authorList>
            <person name="Auxier B."/>
            <person name="Grum-Grzhimaylo A."/>
            <person name="Cardenas M.E."/>
            <person name="Lodge J.D."/>
            <person name="Laessoe T."/>
            <person name="Pedersen O."/>
            <person name="Smith M.E."/>
            <person name="Kuyper T.W."/>
            <person name="Franco-Molano E.A."/>
            <person name="Baroni T.J."/>
            <person name="Aanen D.K."/>
        </authorList>
    </citation>
    <scope>NUCLEOTIDE SEQUENCE</scope>
    <source>
        <strain evidence="2">D49</strain>
    </source>
</reference>
<feature type="region of interest" description="Disordered" evidence="1">
    <location>
        <begin position="683"/>
        <end position="916"/>
    </location>
</feature>
<proteinExistence type="predicted"/>
<comment type="caution">
    <text evidence="2">The sequence shown here is derived from an EMBL/GenBank/DDBJ whole genome shotgun (WGS) entry which is preliminary data.</text>
</comment>
<dbReference type="InterPro" id="IPR002495">
    <property type="entry name" value="Glyco_trans_8"/>
</dbReference>
<feature type="compositionally biased region" description="Basic and acidic residues" evidence="1">
    <location>
        <begin position="683"/>
        <end position="692"/>
    </location>
</feature>
<feature type="region of interest" description="Disordered" evidence="1">
    <location>
        <begin position="349"/>
        <end position="371"/>
    </location>
</feature>
<evidence type="ECO:0000313" key="3">
    <source>
        <dbReference type="Proteomes" id="UP000717328"/>
    </source>
</evidence>
<feature type="region of interest" description="Disordered" evidence="1">
    <location>
        <begin position="579"/>
        <end position="626"/>
    </location>
</feature>
<dbReference type="AlphaFoldDB" id="A0A9P7GX87"/>
<evidence type="ECO:0000256" key="1">
    <source>
        <dbReference type="SAM" id="MobiDB-lite"/>
    </source>
</evidence>
<dbReference type="GO" id="GO:0016757">
    <property type="term" value="F:glycosyltransferase activity"/>
    <property type="evidence" value="ECO:0007669"/>
    <property type="project" value="InterPro"/>
</dbReference>
<dbReference type="EMBL" id="JABCKI010000002">
    <property type="protein sequence ID" value="KAG5654682.1"/>
    <property type="molecule type" value="Genomic_DNA"/>
</dbReference>
<feature type="compositionally biased region" description="Acidic residues" evidence="1">
    <location>
        <begin position="693"/>
        <end position="702"/>
    </location>
</feature>
<dbReference type="InterPro" id="IPR029044">
    <property type="entry name" value="Nucleotide-diphossugar_trans"/>
</dbReference>
<organism evidence="2 3">
    <name type="scientific">Sphagnurus paluster</name>
    <dbReference type="NCBI Taxonomy" id="117069"/>
    <lineage>
        <taxon>Eukaryota</taxon>
        <taxon>Fungi</taxon>
        <taxon>Dikarya</taxon>
        <taxon>Basidiomycota</taxon>
        <taxon>Agaricomycotina</taxon>
        <taxon>Agaricomycetes</taxon>
        <taxon>Agaricomycetidae</taxon>
        <taxon>Agaricales</taxon>
        <taxon>Tricholomatineae</taxon>
        <taxon>Lyophyllaceae</taxon>
        <taxon>Sphagnurus</taxon>
    </lineage>
</organism>
<sequence>MAAHYAFVTLVSSDAYLPGALALTAALKDVHPTPAAPPEVPFQTVCLVTPETVDVSTVKLLRRAFDLVVGVELITQHDHAGLALLGRLDLKTVLTKLHVFRLTQFSKIIFLDADVLPLRPLSHLFTLPNDFSASPDVGWPDIFNSGVMVLSPGEDKFSELLALFKSKGSWDGGDQGILNEWRGGNWNSYAPAYERFGSEISAIHFIGPNKPWNSISYRSPFSGQSVQSANPQQQAYDYNSLVDRWYDVYDKHYRSGSQNTSHQPFEIKRYESTWNQPRGNGSITTPTSGSNPLNLEDLKRMAIGGMSAASHNHYYDSSQAGKLPAEGVYQSLPLDGRVDLMRPQKRETVAGTGTDEAPAVQNGSQSQGTHNAVEERRRVEMHTNLSHEEDPGTPTARYAAFPGNSPQRWHTLPTPGPHEIPPSSQPSPIPLPPVTPTAEYESHFPGPTQPNSPSQRSHSHLMEPPRPRSPTMLLWNPAVEPPPKDTPLSSAFPRTTYFQNAWDASPREQHSHINQQTPHRAVTETTVLFEPLPRPEIPEQLIRQGHYRNVTGGNGEHGSSPSPDKTKVKHVFPWEEKPRRLPGRVFPAADSPKPSLFLSPESQTSQTSLSEAPLTPETKHVHPPPALSPLVGLPSFAYQNAWDNVPSIKKYASGLVRPPAPRALAPAFDQDGWDRRAIKSWEEKAEASSRDGDVEDEGESDYEQAVADSMWDDESEPESASALQRRSRRGSSILATRSSSEVKKNYRDFGVQTAFPEMRTQGVQVNLLPKTRNGHAIDPDKKPTLSGRGHWAPANRPNTAPSVTFSDSGIGGRQMSRASAAPVLGPQRRSPRSSPQLPSPSANGRSPLAPPPSLPAARPSQSPTPHLRSARTPVQAASIVTRQVSGDSSLGSPASSIGPISPSDGQLIMSPHRKGGRVWDPARGVELFKRGSEEVLARFLKMGSWEDETQ</sequence>